<evidence type="ECO:0000313" key="7">
    <source>
        <dbReference type="Proteomes" id="UP000053424"/>
    </source>
</evidence>
<feature type="compositionally biased region" description="Basic and acidic residues" evidence="1">
    <location>
        <begin position="875"/>
        <end position="889"/>
    </location>
</feature>
<name>A0A0C3C3W5_HEBCY</name>
<dbReference type="Pfam" id="PF16335">
    <property type="entry name" value="GtaA_6_Hairpin"/>
    <property type="match status" value="1"/>
</dbReference>
<reference evidence="6 7" key="1">
    <citation type="submission" date="2014-04" db="EMBL/GenBank/DDBJ databases">
        <authorList>
            <consortium name="DOE Joint Genome Institute"/>
            <person name="Kuo A."/>
            <person name="Gay G."/>
            <person name="Dore J."/>
            <person name="Kohler A."/>
            <person name="Nagy L.G."/>
            <person name="Floudas D."/>
            <person name="Copeland A."/>
            <person name="Barry K.W."/>
            <person name="Cichocki N."/>
            <person name="Veneault-Fourrey C."/>
            <person name="LaButti K."/>
            <person name="Lindquist E.A."/>
            <person name="Lipzen A."/>
            <person name="Lundell T."/>
            <person name="Morin E."/>
            <person name="Murat C."/>
            <person name="Sun H."/>
            <person name="Tunlid A."/>
            <person name="Henrissat B."/>
            <person name="Grigoriev I.V."/>
            <person name="Hibbett D.S."/>
            <person name="Martin F."/>
            <person name="Nordberg H.P."/>
            <person name="Cantor M.N."/>
            <person name="Hua S.X."/>
        </authorList>
    </citation>
    <scope>NUCLEOTIDE SEQUENCE [LARGE SCALE GENOMIC DNA]</scope>
    <source>
        <strain evidence="7">h7</strain>
    </source>
</reference>
<feature type="region of interest" description="Disordered" evidence="1">
    <location>
        <begin position="768"/>
        <end position="830"/>
    </location>
</feature>
<dbReference type="SUPFAM" id="SSF48208">
    <property type="entry name" value="Six-hairpin glycosidases"/>
    <property type="match status" value="1"/>
</dbReference>
<keyword evidence="7" id="KW-1185">Reference proteome</keyword>
<keyword evidence="2" id="KW-1133">Transmembrane helix</keyword>
<dbReference type="Pfam" id="PF17168">
    <property type="entry name" value="DUF5127"/>
    <property type="match status" value="1"/>
</dbReference>
<gene>
    <name evidence="6" type="ORF">M413DRAFT_447329</name>
</gene>
<feature type="domain" description="Glutaminase A central" evidence="4">
    <location>
        <begin position="331"/>
        <end position="681"/>
    </location>
</feature>
<feature type="domain" description="Glutaminase A N-terminal" evidence="5">
    <location>
        <begin position="95"/>
        <end position="324"/>
    </location>
</feature>
<dbReference type="InterPro" id="IPR032514">
    <property type="entry name" value="GtaA_central"/>
</dbReference>
<dbReference type="AlphaFoldDB" id="A0A0C3C3W5"/>
<dbReference type="HOGENOM" id="CLU_008020_0_0_1"/>
<dbReference type="InterPro" id="IPR033433">
    <property type="entry name" value="GtaA_N"/>
</dbReference>
<evidence type="ECO:0008006" key="8">
    <source>
        <dbReference type="Google" id="ProtNLM"/>
    </source>
</evidence>
<feature type="signal peptide" evidence="3">
    <location>
        <begin position="1"/>
        <end position="17"/>
    </location>
</feature>
<feature type="compositionally biased region" description="Low complexity" evidence="1">
    <location>
        <begin position="808"/>
        <end position="819"/>
    </location>
</feature>
<keyword evidence="3" id="KW-0732">Signal</keyword>
<dbReference type="OrthoDB" id="3918848at2759"/>
<feature type="chain" id="PRO_5002175905" description="DUF1793-domain-containing protein" evidence="3">
    <location>
        <begin position="18"/>
        <end position="902"/>
    </location>
</feature>
<dbReference type="Proteomes" id="UP000053424">
    <property type="component" value="Unassembled WGS sequence"/>
</dbReference>
<feature type="region of interest" description="Disordered" evidence="1">
    <location>
        <begin position="842"/>
        <end position="902"/>
    </location>
</feature>
<evidence type="ECO:0000256" key="1">
    <source>
        <dbReference type="SAM" id="MobiDB-lite"/>
    </source>
</evidence>
<feature type="compositionally biased region" description="Polar residues" evidence="1">
    <location>
        <begin position="820"/>
        <end position="830"/>
    </location>
</feature>
<dbReference type="STRING" id="686832.A0A0C3C3W5"/>
<dbReference type="GO" id="GO:0005975">
    <property type="term" value="P:carbohydrate metabolic process"/>
    <property type="evidence" value="ECO:0007669"/>
    <property type="project" value="InterPro"/>
</dbReference>
<dbReference type="InterPro" id="IPR008928">
    <property type="entry name" value="6-hairpin_glycosidase_sf"/>
</dbReference>
<sequence length="902" mass="98756">MYTIVIFLTIFLGFASSQTIPAAIPLTVRSPYFNSWLPSTNGVSLNGKWPTFWNGRVLAWAGFVRVDGQTYQWFGRNNITTILNATTTSYHLTPTRSIFTVSAGPAQFNATFMDPIEPSDWVRHSLPFSYLFIDTLLTTDGNSHSIQFYSHSYALWVTGNADNVVQWDTTDTTSSIYHEASRLNKQPMAETGDFAEDSTAYYAMAKQSGLTWQTGFVDDLINQFATKGALADTKDTQFRPITNNNPTLGLAIDLGTTKELSNAVVWAIGVVRDPSIRTVASAGIESRSTYFWTRYQNISEAIDDFLLDFPNAYDRANALDTKIMIEASAVSPEYVKLVSLGLRQTMGSMEFTTGNAKNNASDIKVFMKDVGVSGRVNPVNTMYAALPALLYLNASMVPYLLGPLLDYQSTSAYTNTFAAPDLGTTYPTALGNNTNTILGAIENSASMLIMTFAHALKTGDATMADRYYNLLKQWADYLVTNTLHPSGYETDDDGLRYPDMSNLAVKGIIAISAMSKLAKALEKPNAEIDMYKNKAASLASEWEKLAVSTSGFVTSTYGDSSNWIMPYHLYSAKLIASDIISDTVFTNQQKYYETQIPQAGLYGLPYDSHNAQRVRSQWLMFTAGTIADKTTRDAFISMVHAHAFSNASDAPFPGMYNAQSGKTFSLSGPSSPVQGSMFALLALNLPNKFIELPLYKRARKGAIAGGVVGGVVLLVAIAALVLFWRRRRVREKAVRKKEDIMPYVGVGPSAPGGHESLQNYIGNTSFDNGEVRPFTDLPHPDVNPNAKGTIPPPPMSASTDLQTTLQGSSSKSPSRTAASGTPQPFSPSRSFLLTNSESWIGMHSRRGSTSSLNASSVAPGSSSAGQQELFVEVQQLRREMEELRARQGADEPPPMYRHLDTE</sequence>
<dbReference type="InterPro" id="IPR052743">
    <property type="entry name" value="Glutaminase_GtaA"/>
</dbReference>
<feature type="transmembrane region" description="Helical" evidence="2">
    <location>
        <begin position="702"/>
        <end position="724"/>
    </location>
</feature>
<protein>
    <recommendedName>
        <fullName evidence="8">DUF1793-domain-containing protein</fullName>
    </recommendedName>
</protein>
<keyword evidence="2" id="KW-0812">Transmembrane</keyword>
<dbReference type="PANTHER" id="PTHR31987:SF1">
    <property type="entry name" value="GLUTAMINASE A"/>
    <property type="match status" value="1"/>
</dbReference>
<evidence type="ECO:0000259" key="4">
    <source>
        <dbReference type="Pfam" id="PF16335"/>
    </source>
</evidence>
<reference evidence="7" key="2">
    <citation type="submission" date="2015-01" db="EMBL/GenBank/DDBJ databases">
        <title>Evolutionary Origins and Diversification of the Mycorrhizal Mutualists.</title>
        <authorList>
            <consortium name="DOE Joint Genome Institute"/>
            <consortium name="Mycorrhizal Genomics Consortium"/>
            <person name="Kohler A."/>
            <person name="Kuo A."/>
            <person name="Nagy L.G."/>
            <person name="Floudas D."/>
            <person name="Copeland A."/>
            <person name="Barry K.W."/>
            <person name="Cichocki N."/>
            <person name="Veneault-Fourrey C."/>
            <person name="LaButti K."/>
            <person name="Lindquist E.A."/>
            <person name="Lipzen A."/>
            <person name="Lundell T."/>
            <person name="Morin E."/>
            <person name="Murat C."/>
            <person name="Riley R."/>
            <person name="Ohm R."/>
            <person name="Sun H."/>
            <person name="Tunlid A."/>
            <person name="Henrissat B."/>
            <person name="Grigoriev I.V."/>
            <person name="Hibbett D.S."/>
            <person name="Martin F."/>
        </authorList>
    </citation>
    <scope>NUCLEOTIDE SEQUENCE [LARGE SCALE GENOMIC DNA]</scope>
    <source>
        <strain evidence="7">h7</strain>
    </source>
</reference>
<dbReference type="EMBL" id="KN831787">
    <property type="protein sequence ID" value="KIM38969.1"/>
    <property type="molecule type" value="Genomic_DNA"/>
</dbReference>
<keyword evidence="2" id="KW-0472">Membrane</keyword>
<evidence type="ECO:0000259" key="5">
    <source>
        <dbReference type="Pfam" id="PF17168"/>
    </source>
</evidence>
<organism evidence="6 7">
    <name type="scientific">Hebeloma cylindrosporum</name>
    <dbReference type="NCBI Taxonomy" id="76867"/>
    <lineage>
        <taxon>Eukaryota</taxon>
        <taxon>Fungi</taxon>
        <taxon>Dikarya</taxon>
        <taxon>Basidiomycota</taxon>
        <taxon>Agaricomycotina</taxon>
        <taxon>Agaricomycetes</taxon>
        <taxon>Agaricomycetidae</taxon>
        <taxon>Agaricales</taxon>
        <taxon>Agaricineae</taxon>
        <taxon>Hymenogastraceae</taxon>
        <taxon>Hebeloma</taxon>
    </lineage>
</organism>
<feature type="compositionally biased region" description="Polar residues" evidence="1">
    <location>
        <begin position="796"/>
        <end position="807"/>
    </location>
</feature>
<evidence type="ECO:0000313" key="6">
    <source>
        <dbReference type="EMBL" id="KIM38969.1"/>
    </source>
</evidence>
<feature type="compositionally biased region" description="Low complexity" evidence="1">
    <location>
        <begin position="850"/>
        <end position="864"/>
    </location>
</feature>
<dbReference type="PANTHER" id="PTHR31987">
    <property type="entry name" value="GLUTAMINASE A-RELATED"/>
    <property type="match status" value="1"/>
</dbReference>
<evidence type="ECO:0000256" key="2">
    <source>
        <dbReference type="SAM" id="Phobius"/>
    </source>
</evidence>
<accession>A0A0C3C3W5</accession>
<proteinExistence type="predicted"/>
<evidence type="ECO:0000256" key="3">
    <source>
        <dbReference type="SAM" id="SignalP"/>
    </source>
</evidence>